<organism evidence="4 5">
    <name type="scientific">Clydaea vesicula</name>
    <dbReference type="NCBI Taxonomy" id="447962"/>
    <lineage>
        <taxon>Eukaryota</taxon>
        <taxon>Fungi</taxon>
        <taxon>Fungi incertae sedis</taxon>
        <taxon>Chytridiomycota</taxon>
        <taxon>Chytridiomycota incertae sedis</taxon>
        <taxon>Chytridiomycetes</taxon>
        <taxon>Lobulomycetales</taxon>
        <taxon>Lobulomycetaceae</taxon>
        <taxon>Clydaea</taxon>
    </lineage>
</organism>
<gene>
    <name evidence="4" type="ORF">HK099_007972</name>
</gene>
<dbReference type="GO" id="GO:0008270">
    <property type="term" value="F:zinc ion binding"/>
    <property type="evidence" value="ECO:0007669"/>
    <property type="project" value="UniProtKB-KW"/>
</dbReference>
<dbReference type="EMBL" id="JADGJW010000828">
    <property type="protein sequence ID" value="KAJ3211547.1"/>
    <property type="molecule type" value="Genomic_DNA"/>
</dbReference>
<evidence type="ECO:0000256" key="1">
    <source>
        <dbReference type="PROSITE-ProRule" id="PRU00042"/>
    </source>
</evidence>
<keyword evidence="1" id="KW-0862">Zinc</keyword>
<protein>
    <recommendedName>
        <fullName evidence="3">C2H2-type domain-containing protein</fullName>
    </recommendedName>
</protein>
<dbReference type="InterPro" id="IPR013087">
    <property type="entry name" value="Znf_C2H2_type"/>
</dbReference>
<keyword evidence="5" id="KW-1185">Reference proteome</keyword>
<dbReference type="PROSITE" id="PS00028">
    <property type="entry name" value="ZINC_FINGER_C2H2_1"/>
    <property type="match status" value="1"/>
</dbReference>
<evidence type="ECO:0000313" key="5">
    <source>
        <dbReference type="Proteomes" id="UP001211065"/>
    </source>
</evidence>
<comment type="caution">
    <text evidence="4">The sequence shown here is derived from an EMBL/GenBank/DDBJ whole genome shotgun (WGS) entry which is preliminary data.</text>
</comment>
<keyword evidence="2" id="KW-0175">Coiled coil</keyword>
<evidence type="ECO:0000259" key="3">
    <source>
        <dbReference type="PROSITE" id="PS50157"/>
    </source>
</evidence>
<evidence type="ECO:0000313" key="4">
    <source>
        <dbReference type="EMBL" id="KAJ3211547.1"/>
    </source>
</evidence>
<sequence length="1130" mass="130490">MNCKYCSQQFEKKSQIDSHYRLFHQDKVRVAVNLGPNATAFSEVTRSNNRFNCEAPECDYSHENPNAFGKHCRKCEKLKPWLETGRNAVSINVVSVDTEVRENTNSSSSNEIIIETEENNVEVTLMDTSRNSQGDNDKSDTGTLYENEEEFKQEGILKRLNLGINNIYHFLIDVEENNVLHFTKIDGFKRFIYKRASKVQVKKKEAFIEVKSSLNARVIGNTIGDIDDPGLLLLLPAATGNLEFSMGENNFELVKPIAGLKVYDGFRCVSCCSDSANNRRKPFYCGSESSMKQHMKTIHKNPNLQYSFCKVQKAFSNNQNPYKKILKSYFGVQILAVQNNVDNQATRFSIVQLKRSILKLTGLSGFTERQSDVTAMHSNSKFFEITNFQDEFDSWPLKNLFFFVDKDVDVVQKQLIEKIVGAYYKKGDAALSFVSFAVKSDLMKLSKRQNTDIFHSLPQEEMKIRYQKFFADFIVFCVRVQKKSSENSLQSDEETISRELGTFFFNALDENSKNELKAFTLKLQELEEKIEESAIEANLYLKTNYGVLLFNALISSVHELHLLLMQQEFHIYKYQFQDSIHCLFLMCRCVKINLEKETDSEPSYRIKYTVNFTNQIAILQYFMRITVVFELDKETKDKVPNIQYEYFLSLVNEEFKNINGKIKKTSFSFLDELMEIASRHPPVGHNGLLFKPVNNRNVVYYSKFDVTYSISSLQKGVSLAFKEVESNFDALLMDFVPNNELKIEKIREDCDSQTPGYSFLTDSRNGVAKEEKLRYTWHILQKLLTSSSFVTFQNSNDIRDLELKVADTNSFLKSCNTFLDTLLFLIHILSGQPLRGTELLSIMICNSFDSIRRSIIWILGEAVLVTTDYKNYAINEKPSYNYQRLDAKTSSFLFKYLLYIRPTLHTIASLRSSALQNLNNLRSFLFTFSNGDRYNKTNINEIYCEGFKKFIYTHIDFSTNRQLMIYFAKVNAISLGNEERNIRDNVAYEQIEDQGFDTQANYAARTANNNYGRGRPDPFNEIVGIDDYTRGLAYSSKWQKLLINNTSIIPAIHSNTVNSSIDTISTIPTQPIVNMYSYNYFTHSAPVAKRRKFFNVPFHTEGSLSLFDIYNQLEEEENSEVDSDLDFYDF</sequence>
<proteinExistence type="predicted"/>
<dbReference type="Proteomes" id="UP001211065">
    <property type="component" value="Unassembled WGS sequence"/>
</dbReference>
<keyword evidence="1" id="KW-0479">Metal-binding</keyword>
<keyword evidence="1" id="KW-0863">Zinc-finger</keyword>
<name>A0AAD5XW34_9FUNG</name>
<accession>A0AAD5XW34</accession>
<evidence type="ECO:0000256" key="2">
    <source>
        <dbReference type="SAM" id="Coils"/>
    </source>
</evidence>
<dbReference type="AlphaFoldDB" id="A0AAD5XW34"/>
<dbReference type="PROSITE" id="PS50157">
    <property type="entry name" value="ZINC_FINGER_C2H2_2"/>
    <property type="match status" value="1"/>
</dbReference>
<feature type="coiled-coil region" evidence="2">
    <location>
        <begin position="509"/>
        <end position="543"/>
    </location>
</feature>
<feature type="domain" description="C2H2-type" evidence="3">
    <location>
        <begin position="1"/>
        <end position="29"/>
    </location>
</feature>
<reference evidence="4" key="1">
    <citation type="submission" date="2020-05" db="EMBL/GenBank/DDBJ databases">
        <title>Phylogenomic resolution of chytrid fungi.</title>
        <authorList>
            <person name="Stajich J.E."/>
            <person name="Amses K."/>
            <person name="Simmons R."/>
            <person name="Seto K."/>
            <person name="Myers J."/>
            <person name="Bonds A."/>
            <person name="Quandt C.A."/>
            <person name="Barry K."/>
            <person name="Liu P."/>
            <person name="Grigoriev I."/>
            <person name="Longcore J.E."/>
            <person name="James T.Y."/>
        </authorList>
    </citation>
    <scope>NUCLEOTIDE SEQUENCE</scope>
    <source>
        <strain evidence="4">JEL0476</strain>
    </source>
</reference>